<reference evidence="2 3" key="1">
    <citation type="journal article" date="2019" name="Int. J. Syst. Evol. Microbiol.">
        <title>The Global Catalogue of Microorganisms (GCM) 10K type strain sequencing project: providing services to taxonomists for standard genome sequencing and annotation.</title>
        <authorList>
            <consortium name="The Broad Institute Genomics Platform"/>
            <consortium name="The Broad Institute Genome Sequencing Center for Infectious Disease"/>
            <person name="Wu L."/>
            <person name="Ma J."/>
        </authorList>
    </citation>
    <scope>NUCLEOTIDE SEQUENCE [LARGE SCALE GENOMIC DNA]</scope>
    <source>
        <strain evidence="2 3">JCM 6305</strain>
    </source>
</reference>
<proteinExistence type="predicted"/>
<dbReference type="EMBL" id="BAAASZ010000020">
    <property type="protein sequence ID" value="GAA2443094.1"/>
    <property type="molecule type" value="Genomic_DNA"/>
</dbReference>
<evidence type="ECO:0000313" key="2">
    <source>
        <dbReference type="EMBL" id="GAA2443094.1"/>
    </source>
</evidence>
<dbReference type="Proteomes" id="UP001501638">
    <property type="component" value="Unassembled WGS sequence"/>
</dbReference>
<feature type="compositionally biased region" description="Polar residues" evidence="1">
    <location>
        <begin position="112"/>
        <end position="121"/>
    </location>
</feature>
<feature type="compositionally biased region" description="Low complexity" evidence="1">
    <location>
        <begin position="76"/>
        <end position="87"/>
    </location>
</feature>
<sequence length="152" mass="16401">MPIGRDLSAMLREMRSRLSPLAYHDPARIRAPADSEHGWRCETPVLTVHAHRLTDHAAWTPLLACPLRTGERARCPTAGAARAWSRAPGPPPRSPPRPSPWSCSSTPPTGTEANSGQSSGFRSIRGIRLGSPWAEPQIDGVSYARSSAFAST</sequence>
<comment type="caution">
    <text evidence="2">The sequence shown here is derived from an EMBL/GenBank/DDBJ whole genome shotgun (WGS) entry which is preliminary data.</text>
</comment>
<protein>
    <submittedName>
        <fullName evidence="2">Uncharacterized protein</fullName>
    </submittedName>
</protein>
<gene>
    <name evidence="2" type="ORF">GCM10010405_28280</name>
</gene>
<feature type="compositionally biased region" description="Low complexity" evidence="1">
    <location>
        <begin position="100"/>
        <end position="111"/>
    </location>
</feature>
<organism evidence="2 3">
    <name type="scientific">Streptomyces macrosporus</name>
    <dbReference type="NCBI Taxonomy" id="44032"/>
    <lineage>
        <taxon>Bacteria</taxon>
        <taxon>Bacillati</taxon>
        <taxon>Actinomycetota</taxon>
        <taxon>Actinomycetes</taxon>
        <taxon>Kitasatosporales</taxon>
        <taxon>Streptomycetaceae</taxon>
        <taxon>Streptomyces</taxon>
    </lineage>
</organism>
<feature type="compositionally biased region" description="Pro residues" evidence="1">
    <location>
        <begin position="88"/>
        <end position="99"/>
    </location>
</feature>
<evidence type="ECO:0000256" key="1">
    <source>
        <dbReference type="SAM" id="MobiDB-lite"/>
    </source>
</evidence>
<feature type="region of interest" description="Disordered" evidence="1">
    <location>
        <begin position="76"/>
        <end position="128"/>
    </location>
</feature>
<name>A0ABN3K091_9ACTN</name>
<evidence type="ECO:0000313" key="3">
    <source>
        <dbReference type="Proteomes" id="UP001501638"/>
    </source>
</evidence>
<keyword evidence="3" id="KW-1185">Reference proteome</keyword>
<accession>A0ABN3K091</accession>